<dbReference type="STRING" id="1302690.BUE76_18415"/>
<name>A0A1M5C4X8_9BACT</name>
<dbReference type="GO" id="GO:0005509">
    <property type="term" value="F:calcium ion binding"/>
    <property type="evidence" value="ECO:0007669"/>
    <property type="project" value="InterPro"/>
</dbReference>
<organism evidence="3 4">
    <name type="scientific">Cnuella takakiae</name>
    <dbReference type="NCBI Taxonomy" id="1302690"/>
    <lineage>
        <taxon>Bacteria</taxon>
        <taxon>Pseudomonadati</taxon>
        <taxon>Bacteroidota</taxon>
        <taxon>Chitinophagia</taxon>
        <taxon>Chitinophagales</taxon>
        <taxon>Chitinophagaceae</taxon>
        <taxon>Cnuella</taxon>
    </lineage>
</organism>
<evidence type="ECO:0000313" key="4">
    <source>
        <dbReference type="Proteomes" id="UP000184368"/>
    </source>
</evidence>
<dbReference type="InterPro" id="IPR036737">
    <property type="entry name" value="OmpA-like_sf"/>
</dbReference>
<proteinExistence type="predicted"/>
<protein>
    <submittedName>
        <fullName evidence="3">Outer membrane protein OmpA</fullName>
    </submittedName>
</protein>
<evidence type="ECO:0000313" key="3">
    <source>
        <dbReference type="EMBL" id="SHF49686.1"/>
    </source>
</evidence>
<keyword evidence="4" id="KW-1185">Reference proteome</keyword>
<accession>A0A1M5C4X8</accession>
<feature type="signal peptide" evidence="2">
    <location>
        <begin position="1"/>
        <end position="22"/>
    </location>
</feature>
<evidence type="ECO:0000256" key="1">
    <source>
        <dbReference type="SAM" id="MobiDB-lite"/>
    </source>
</evidence>
<keyword evidence="2" id="KW-0732">Signal</keyword>
<dbReference type="Gene3D" id="3.30.1330.60">
    <property type="entry name" value="OmpA-like domain"/>
    <property type="match status" value="1"/>
</dbReference>
<feature type="chain" id="PRO_5012047629" evidence="2">
    <location>
        <begin position="23"/>
        <end position="542"/>
    </location>
</feature>
<reference evidence="3 4" key="1">
    <citation type="submission" date="2016-11" db="EMBL/GenBank/DDBJ databases">
        <authorList>
            <person name="Jaros S."/>
            <person name="Januszkiewicz K."/>
            <person name="Wedrychowicz H."/>
        </authorList>
    </citation>
    <scope>NUCLEOTIDE SEQUENCE [LARGE SCALE GENOMIC DNA]</scope>
    <source>
        <strain evidence="3 4">DSM 26897</strain>
    </source>
</reference>
<dbReference type="Gene3D" id="4.10.1080.10">
    <property type="entry name" value="TSP type-3 repeat"/>
    <property type="match status" value="1"/>
</dbReference>
<feature type="compositionally biased region" description="Basic and acidic residues" evidence="1">
    <location>
        <begin position="373"/>
        <end position="384"/>
    </location>
</feature>
<dbReference type="InterPro" id="IPR028974">
    <property type="entry name" value="TSP_type-3_rpt"/>
</dbReference>
<dbReference type="AlphaFoldDB" id="A0A1M5C4X8"/>
<feature type="region of interest" description="Disordered" evidence="1">
    <location>
        <begin position="364"/>
        <end position="384"/>
    </location>
</feature>
<evidence type="ECO:0000256" key="2">
    <source>
        <dbReference type="SAM" id="SignalP"/>
    </source>
</evidence>
<dbReference type="RefSeq" id="WP_073043554.1">
    <property type="nucleotide sequence ID" value="NZ_FQUO01000008.1"/>
</dbReference>
<dbReference type="Proteomes" id="UP000184368">
    <property type="component" value="Unassembled WGS sequence"/>
</dbReference>
<dbReference type="EMBL" id="FQUO01000008">
    <property type="protein sequence ID" value="SHF49686.1"/>
    <property type="molecule type" value="Genomic_DNA"/>
</dbReference>
<gene>
    <name evidence="3" type="ORF">SAMN05444008_108235</name>
</gene>
<dbReference type="OrthoDB" id="1522982at2"/>
<sequence length="542" mass="58655">MASKKYSFLAGALCLMATAGFAQTPATAGGYSASDSSIVPSRRMPQHTEFMNGTYNYPAKPRSQWEVGIKAGSVNIGGDVSTVFPGFGYGVHIRKALGYVFSLRAEYMNGTAKGLNWQSSRNYSLNEAWQGYTGQPVFYNYKTTLNDFALEGIFSLNNIRFHKAKTGINPYLMAGIGLTTYGARVDKLAAPDVAYDFSTIPQDGTYENRKEIRDALRDLLDGDYESAAENEGTSRGKFLGMTAIPVAHIGAGIAFKLNNRFNIALEDRFTLTKSDLLDGQRWAEQVQGNPVLTRDHDTYNYLSLGLNVNLGNSARTVEPLYWLNPLEYPYSEIRNPRLMRLPKPVLPDADGDGVTDQFDLEQTPQGVPVDAHGVSRDTDGDGVPDARDKELVTPTYCQPVDADGVGKCPCPEGCGVDTSANACATTLGALPSVTFTGNAVRLSTDAQSLLASVAARLRNSPGCRVVVTGYCASNKAAQQRSWDRVNAVINHLVEREGISADRFIFQHAQEGGDCNTVDMRAAAAGEEGPSNVPAPHPNLRKG</sequence>
<dbReference type="SUPFAM" id="SSF103088">
    <property type="entry name" value="OmpA-like"/>
    <property type="match status" value="1"/>
</dbReference>